<protein>
    <submittedName>
        <fullName evidence="2">Uncharacterized protein</fullName>
    </submittedName>
</protein>
<comment type="caution">
    <text evidence="2">The sequence shown here is derived from an EMBL/GenBank/DDBJ whole genome shotgun (WGS) entry which is preliminary data.</text>
</comment>
<dbReference type="RefSeq" id="WP_153705150.1">
    <property type="nucleotide sequence ID" value="NZ_WJNA01000023.1"/>
</dbReference>
<dbReference type="AlphaFoldDB" id="A0A6L5P7S6"/>
<keyword evidence="1" id="KW-0812">Transmembrane</keyword>
<keyword evidence="1" id="KW-0472">Membrane</keyword>
<keyword evidence="1" id="KW-1133">Transmembrane helix</keyword>
<feature type="transmembrane region" description="Helical" evidence="1">
    <location>
        <begin position="20"/>
        <end position="39"/>
    </location>
</feature>
<gene>
    <name evidence="2" type="ORF">GIX81_09250</name>
</gene>
<evidence type="ECO:0000256" key="1">
    <source>
        <dbReference type="SAM" id="Phobius"/>
    </source>
</evidence>
<dbReference type="Proteomes" id="UP000472879">
    <property type="component" value="Unassembled WGS sequence"/>
</dbReference>
<evidence type="ECO:0000313" key="2">
    <source>
        <dbReference type="EMBL" id="MRH09627.1"/>
    </source>
</evidence>
<organism evidence="2 3">
    <name type="scientific">Limosilactobacillus reuteri</name>
    <name type="common">Lactobacillus reuteri</name>
    <dbReference type="NCBI Taxonomy" id="1598"/>
    <lineage>
        <taxon>Bacteria</taxon>
        <taxon>Bacillati</taxon>
        <taxon>Bacillota</taxon>
        <taxon>Bacilli</taxon>
        <taxon>Lactobacillales</taxon>
        <taxon>Lactobacillaceae</taxon>
        <taxon>Limosilactobacillus</taxon>
    </lineage>
</organism>
<accession>A0A6L5P7S6</accession>
<evidence type="ECO:0000313" key="3">
    <source>
        <dbReference type="Proteomes" id="UP000472879"/>
    </source>
</evidence>
<proteinExistence type="predicted"/>
<reference evidence="2 3" key="1">
    <citation type="submission" date="2019-11" db="EMBL/GenBank/DDBJ databases">
        <title>Draft genome sequence of 12 host-associated Lactobacillus reuteri rodent strains.</title>
        <authorList>
            <person name="Zhang S."/>
            <person name="Ozcam M."/>
            <person name="Van Pijkeren J.P."/>
        </authorList>
    </citation>
    <scope>NUCLEOTIDE SEQUENCE [LARGE SCALE GENOMIC DNA]</scope>
    <source>
        <strain evidence="2 3">Lr4020</strain>
    </source>
</reference>
<name>A0A6L5P7S6_LIMRT</name>
<dbReference type="EMBL" id="WJNA01000023">
    <property type="protein sequence ID" value="MRH09627.1"/>
    <property type="molecule type" value="Genomic_DNA"/>
</dbReference>
<sequence length="200" mass="23613">MSKEEMIQEIIEISAHNMDWFIGFVGLLLAFFAYFQWRLSQAQLENLKKEIKREIADEYSLYKIANIKNINTNLTNLVLANLKGITNELISKAGMYSDNLITEKSIEVISYLDILKNREIDSADFIRNIEHMFRMIDTWSSISSNNLINEDTKMYLYRIFSDLSRKENWQKVKGYDEAIVELKVRVKALNTFKYIDLEER</sequence>